<name>A0ABW6QIY2_9NOCA</name>
<evidence type="ECO:0000256" key="2">
    <source>
        <dbReference type="SAM" id="SignalP"/>
    </source>
</evidence>
<feature type="region of interest" description="Disordered" evidence="1">
    <location>
        <begin position="26"/>
        <end position="52"/>
    </location>
</feature>
<dbReference type="RefSeq" id="WP_387711945.1">
    <property type="nucleotide sequence ID" value="NZ_JBIAPI010000001.1"/>
</dbReference>
<dbReference type="EMBL" id="JBIAPI010000001">
    <property type="protein sequence ID" value="MFF3221168.1"/>
    <property type="molecule type" value="Genomic_DNA"/>
</dbReference>
<keyword evidence="4" id="KW-1185">Reference proteome</keyword>
<feature type="signal peptide" evidence="2">
    <location>
        <begin position="1"/>
        <end position="18"/>
    </location>
</feature>
<gene>
    <name evidence="3" type="ORF">ACFYV7_00080</name>
</gene>
<keyword evidence="2" id="KW-0732">Signal</keyword>
<proteinExistence type="predicted"/>
<feature type="region of interest" description="Disordered" evidence="1">
    <location>
        <begin position="65"/>
        <end position="86"/>
    </location>
</feature>
<reference evidence="3 4" key="1">
    <citation type="submission" date="2024-10" db="EMBL/GenBank/DDBJ databases">
        <title>The Natural Products Discovery Center: Release of the First 8490 Sequenced Strains for Exploring Actinobacteria Biosynthetic Diversity.</title>
        <authorList>
            <person name="Kalkreuter E."/>
            <person name="Kautsar S.A."/>
            <person name="Yang D."/>
            <person name="Bader C.D."/>
            <person name="Teijaro C.N."/>
            <person name="Fluegel L."/>
            <person name="Davis C.M."/>
            <person name="Simpson J.R."/>
            <person name="Lauterbach L."/>
            <person name="Steele A.D."/>
            <person name="Gui C."/>
            <person name="Meng S."/>
            <person name="Li G."/>
            <person name="Viehrig K."/>
            <person name="Ye F."/>
            <person name="Su P."/>
            <person name="Kiefer A.F."/>
            <person name="Nichols A."/>
            <person name="Cepeda A.J."/>
            <person name="Yan W."/>
            <person name="Fan B."/>
            <person name="Jiang Y."/>
            <person name="Adhikari A."/>
            <person name="Zheng C.-J."/>
            <person name="Schuster L."/>
            <person name="Cowan T.M."/>
            <person name="Smanski M.J."/>
            <person name="Chevrette M.G."/>
            <person name="De Carvalho L.P.S."/>
            <person name="Shen B."/>
        </authorList>
    </citation>
    <scope>NUCLEOTIDE SEQUENCE [LARGE SCALE GENOMIC DNA]</scope>
    <source>
        <strain evidence="3 4">NPDC003040</strain>
    </source>
</reference>
<protein>
    <recommendedName>
        <fullName evidence="5">DUF3558 domain-containing protein</fullName>
    </recommendedName>
</protein>
<evidence type="ECO:0008006" key="5">
    <source>
        <dbReference type="Google" id="ProtNLM"/>
    </source>
</evidence>
<evidence type="ECO:0000256" key="1">
    <source>
        <dbReference type="SAM" id="MobiDB-lite"/>
    </source>
</evidence>
<evidence type="ECO:0000313" key="4">
    <source>
        <dbReference type="Proteomes" id="UP001601948"/>
    </source>
</evidence>
<feature type="compositionally biased region" description="Basic and acidic residues" evidence="1">
    <location>
        <begin position="32"/>
        <end position="42"/>
    </location>
</feature>
<organism evidence="3 4">
    <name type="scientific">Nocardia suismassiliense</name>
    <dbReference type="NCBI Taxonomy" id="2077092"/>
    <lineage>
        <taxon>Bacteria</taxon>
        <taxon>Bacillati</taxon>
        <taxon>Actinomycetota</taxon>
        <taxon>Actinomycetes</taxon>
        <taxon>Mycobacteriales</taxon>
        <taxon>Nocardiaceae</taxon>
        <taxon>Nocardia</taxon>
    </lineage>
</organism>
<comment type="caution">
    <text evidence="3">The sequence shown here is derived from an EMBL/GenBank/DDBJ whole genome shotgun (WGS) entry which is preliminary data.</text>
</comment>
<dbReference type="Proteomes" id="UP001601948">
    <property type="component" value="Unassembled WGS sequence"/>
</dbReference>
<accession>A0ABW6QIY2</accession>
<evidence type="ECO:0000313" key="3">
    <source>
        <dbReference type="EMBL" id="MFF3221168.1"/>
    </source>
</evidence>
<feature type="chain" id="PRO_5046283388" description="DUF3558 domain-containing protein" evidence="2">
    <location>
        <begin position="19"/>
        <end position="205"/>
    </location>
</feature>
<dbReference type="PROSITE" id="PS51257">
    <property type="entry name" value="PROKAR_LIPOPROTEIN"/>
    <property type="match status" value="1"/>
</dbReference>
<sequence>MNRVITTGCMLITVAALAATGCAGDDGSAAHTGDHHDHHHDATGGYQPPAAFEGLDPCSITTPAEAAALSGKPDPRPNRNGGMHPDMSAAATIDTCSWLVDGFDPLAVSFQLRDQLGGVEQGQDATSKWMSDQLGHPAHLSFGKNPVEAGVEDCAAFVGYSGNRAVTVLLRQRTTAATATPTDTDNLCTRNQTTLRDIFARTPWQ</sequence>